<sequence length="267" mass="29783">MTETQRDQDKQGKLYGTIEDVWGTGAGTDTEPFEGFYQGAVQGRSDRAPESYNVAWRISTQSTVAPAPADVNALQEYEDVLTVISDTGGTAEGIEVTELERVDPNAMKSTVQELTKPEVEANKDIRSLAGGLNKSRGHHLIPDDPGCRRHWEPMLDVVSGRQFDQSSTDQRMKMAKIISELTFNKVILNGIHQHFFDTLSSGNLLVVPLLKQSDIVGWDHKQTYRVLVVCDSPRTYELFAATTEDASAYWAAEEDLELEHQDSCRFT</sequence>
<gene>
    <name evidence="1" type="ORF">SEMRO_841_G209620.1</name>
</gene>
<keyword evidence="2" id="KW-1185">Reference proteome</keyword>
<dbReference type="Proteomes" id="UP001153069">
    <property type="component" value="Unassembled WGS sequence"/>
</dbReference>
<accession>A0A9N8EF09</accession>
<proteinExistence type="predicted"/>
<reference evidence="1" key="1">
    <citation type="submission" date="2020-06" db="EMBL/GenBank/DDBJ databases">
        <authorList>
            <consortium name="Plant Systems Biology data submission"/>
        </authorList>
    </citation>
    <scope>NUCLEOTIDE SEQUENCE</scope>
    <source>
        <strain evidence="1">D6</strain>
    </source>
</reference>
<dbReference type="EMBL" id="CAICTM010000840">
    <property type="protein sequence ID" value="CAB9517235.1"/>
    <property type="molecule type" value="Genomic_DNA"/>
</dbReference>
<comment type="caution">
    <text evidence="1">The sequence shown here is derived from an EMBL/GenBank/DDBJ whole genome shotgun (WGS) entry which is preliminary data.</text>
</comment>
<protein>
    <submittedName>
        <fullName evidence="1">Uncharacterized protein</fullName>
    </submittedName>
</protein>
<evidence type="ECO:0000313" key="1">
    <source>
        <dbReference type="EMBL" id="CAB9517235.1"/>
    </source>
</evidence>
<evidence type="ECO:0000313" key="2">
    <source>
        <dbReference type="Proteomes" id="UP001153069"/>
    </source>
</evidence>
<name>A0A9N8EF09_9STRA</name>
<dbReference type="AlphaFoldDB" id="A0A9N8EF09"/>
<organism evidence="1 2">
    <name type="scientific">Seminavis robusta</name>
    <dbReference type="NCBI Taxonomy" id="568900"/>
    <lineage>
        <taxon>Eukaryota</taxon>
        <taxon>Sar</taxon>
        <taxon>Stramenopiles</taxon>
        <taxon>Ochrophyta</taxon>
        <taxon>Bacillariophyta</taxon>
        <taxon>Bacillariophyceae</taxon>
        <taxon>Bacillariophycidae</taxon>
        <taxon>Naviculales</taxon>
        <taxon>Naviculaceae</taxon>
        <taxon>Seminavis</taxon>
    </lineage>
</organism>